<evidence type="ECO:0000256" key="1">
    <source>
        <dbReference type="SAM" id="Phobius"/>
    </source>
</evidence>
<dbReference type="Proteomes" id="UP000095287">
    <property type="component" value="Unplaced"/>
</dbReference>
<keyword evidence="1" id="KW-0472">Membrane</keyword>
<evidence type="ECO:0000313" key="2">
    <source>
        <dbReference type="Proteomes" id="UP000095287"/>
    </source>
</evidence>
<feature type="transmembrane region" description="Helical" evidence="1">
    <location>
        <begin position="205"/>
        <end position="228"/>
    </location>
</feature>
<keyword evidence="2" id="KW-1185">Reference proteome</keyword>
<feature type="transmembrane region" description="Helical" evidence="1">
    <location>
        <begin position="177"/>
        <end position="199"/>
    </location>
</feature>
<feature type="transmembrane region" description="Helical" evidence="1">
    <location>
        <begin position="49"/>
        <end position="70"/>
    </location>
</feature>
<keyword evidence="1" id="KW-0812">Transmembrane</keyword>
<protein>
    <submittedName>
        <fullName evidence="3">Serpentine receptor class gamma</fullName>
    </submittedName>
</protein>
<dbReference type="WBParaSite" id="L893_g22213.t1">
    <property type="protein sequence ID" value="L893_g22213.t1"/>
    <property type="gene ID" value="L893_g22213"/>
</dbReference>
<feature type="transmembrane region" description="Helical" evidence="1">
    <location>
        <begin position="25"/>
        <end position="42"/>
    </location>
</feature>
<feature type="transmembrane region" description="Helical" evidence="1">
    <location>
        <begin position="82"/>
        <end position="106"/>
    </location>
</feature>
<keyword evidence="1" id="KW-1133">Transmembrane helix</keyword>
<dbReference type="AlphaFoldDB" id="A0A1I7Z2U9"/>
<accession>A0A1I7Z2U9</accession>
<organism evidence="2 3">
    <name type="scientific">Steinernema glaseri</name>
    <dbReference type="NCBI Taxonomy" id="37863"/>
    <lineage>
        <taxon>Eukaryota</taxon>
        <taxon>Metazoa</taxon>
        <taxon>Ecdysozoa</taxon>
        <taxon>Nematoda</taxon>
        <taxon>Chromadorea</taxon>
        <taxon>Rhabditida</taxon>
        <taxon>Tylenchina</taxon>
        <taxon>Panagrolaimomorpha</taxon>
        <taxon>Strongyloidoidea</taxon>
        <taxon>Steinernematidae</taxon>
        <taxon>Steinernema</taxon>
    </lineage>
</organism>
<evidence type="ECO:0000313" key="3">
    <source>
        <dbReference type="WBParaSite" id="L893_g22213.t1"/>
    </source>
</evidence>
<reference evidence="3" key="1">
    <citation type="submission" date="2016-11" db="UniProtKB">
        <authorList>
            <consortium name="WormBaseParasite"/>
        </authorList>
    </citation>
    <scope>IDENTIFICATION</scope>
</reference>
<proteinExistence type="predicted"/>
<name>A0A1I7Z2U9_9BILA</name>
<sequence length="256" mass="29298">MFISTISPKTGKYEPPMDICEGLDVAVTIGGVTCYVLLYLTTFRNYNKALIAIYLLYEAEQIGKYIIYWLTEIVYETQLHTVFFPICTVILSLCLLAKPFFIYVYFQYYRFLSHEEQYGLQISTTLSLLHVRLCATPPSFWLTMQTKFNPENVLFLSSSNVVVAMTSYIISNGFFKLALLSVLIFQTVFVTTLTVLFGQKYGPPFYPLVLLSISPILIFTGMINASFFGELIDLQRYIDFFGIQVKSITEPTQCLI</sequence>